<feature type="signal peptide" evidence="1">
    <location>
        <begin position="1"/>
        <end position="24"/>
    </location>
</feature>
<evidence type="ECO:0000256" key="1">
    <source>
        <dbReference type="SAM" id="SignalP"/>
    </source>
</evidence>
<reference evidence="2" key="1">
    <citation type="submission" date="2018-12" db="EMBL/GenBank/DDBJ databases">
        <authorList>
            <person name="Syme R.A."/>
            <person name="Farfan-Caceres L."/>
            <person name="Lichtenzveig J."/>
        </authorList>
    </citation>
    <scope>NUCLEOTIDE SEQUENCE</scope>
    <source>
        <strain evidence="2">Al4</strain>
    </source>
</reference>
<organism evidence="2 3">
    <name type="scientific">Ascochyta lentis</name>
    <dbReference type="NCBI Taxonomy" id="205686"/>
    <lineage>
        <taxon>Eukaryota</taxon>
        <taxon>Fungi</taxon>
        <taxon>Dikarya</taxon>
        <taxon>Ascomycota</taxon>
        <taxon>Pezizomycotina</taxon>
        <taxon>Dothideomycetes</taxon>
        <taxon>Pleosporomycetidae</taxon>
        <taxon>Pleosporales</taxon>
        <taxon>Pleosporineae</taxon>
        <taxon>Didymellaceae</taxon>
        <taxon>Ascochyta</taxon>
    </lineage>
</organism>
<name>A0A8H7MM01_9PLEO</name>
<dbReference type="EMBL" id="RZGK01000005">
    <property type="protein sequence ID" value="KAF9699172.1"/>
    <property type="molecule type" value="Genomic_DNA"/>
</dbReference>
<evidence type="ECO:0000313" key="3">
    <source>
        <dbReference type="Proteomes" id="UP000651452"/>
    </source>
</evidence>
<proteinExistence type="predicted"/>
<dbReference type="OrthoDB" id="5132818at2759"/>
<accession>A0A8H7MM01</accession>
<comment type="caution">
    <text evidence="2">The sequence shown here is derived from an EMBL/GenBank/DDBJ whole genome shotgun (WGS) entry which is preliminary data.</text>
</comment>
<dbReference type="Proteomes" id="UP000651452">
    <property type="component" value="Unassembled WGS sequence"/>
</dbReference>
<sequence length="305" mass="32806">MDTLRLPPFLRFAALSLLLSQTSAQSDTTDSDSANATRLDLGLCQRWAGGQFSPDASINSTGSVNVHWNALMMDPTQNDWTFTLTYNESRIQNVPTIHYLQSYISAPESIEAKTCVSMFAGLNATSSSGGRNGCDGVLDDACTNVLREISFSEDCSLPSPTAEFLGRIREACGADVLSDGVVSGGTPQDFSNKTCSINHPPGSTSPDYYRTWSAMGKVIDINRIDQNASSFTWYDLHVRQTVPFVVSAEFSGGIMETQVLCVAPREVVGGSRVPGAKSAAYRKWQFSSWSVVGAAVVANLVLTVA</sequence>
<gene>
    <name evidence="2" type="ORF">EKO04_003258</name>
</gene>
<keyword evidence="3" id="KW-1185">Reference proteome</keyword>
<feature type="chain" id="PRO_5034441778" evidence="1">
    <location>
        <begin position="25"/>
        <end position="305"/>
    </location>
</feature>
<reference evidence="2" key="2">
    <citation type="submission" date="2020-09" db="EMBL/GenBank/DDBJ databases">
        <title>Reference genome assembly for Australian Ascochyta lentis isolate Al4.</title>
        <authorList>
            <person name="Lee R.C."/>
            <person name="Farfan-Caceres L.M."/>
            <person name="Debler J.W."/>
            <person name="Williams A.H."/>
            <person name="Henares B.M."/>
        </authorList>
    </citation>
    <scope>NUCLEOTIDE SEQUENCE</scope>
    <source>
        <strain evidence="2">Al4</strain>
    </source>
</reference>
<dbReference type="AlphaFoldDB" id="A0A8H7MM01"/>
<keyword evidence="1" id="KW-0732">Signal</keyword>
<protein>
    <submittedName>
        <fullName evidence="2">Uncharacterized protein</fullName>
    </submittedName>
</protein>
<evidence type="ECO:0000313" key="2">
    <source>
        <dbReference type="EMBL" id="KAF9699172.1"/>
    </source>
</evidence>